<keyword evidence="1" id="KW-0472">Membrane</keyword>
<dbReference type="EMBL" id="JBBPBM010000051">
    <property type="protein sequence ID" value="KAK8519373.1"/>
    <property type="molecule type" value="Genomic_DNA"/>
</dbReference>
<evidence type="ECO:0000313" key="3">
    <source>
        <dbReference type="Proteomes" id="UP001472677"/>
    </source>
</evidence>
<comment type="caution">
    <text evidence="2">The sequence shown here is derived from an EMBL/GenBank/DDBJ whole genome shotgun (WGS) entry which is preliminary data.</text>
</comment>
<evidence type="ECO:0000256" key="1">
    <source>
        <dbReference type="SAM" id="Phobius"/>
    </source>
</evidence>
<dbReference type="Proteomes" id="UP001472677">
    <property type="component" value="Unassembled WGS sequence"/>
</dbReference>
<proteinExistence type="predicted"/>
<keyword evidence="1" id="KW-0812">Transmembrane</keyword>
<accession>A0ABR2CIF5</accession>
<sequence>MQLLGSVSVVMDACKRCFLIASAFLVICFDGLGTLVCCFQGEELIETMADEVIHHIDSPHFTTRQGICNVEELEDADD</sequence>
<evidence type="ECO:0000313" key="2">
    <source>
        <dbReference type="EMBL" id="KAK8519373.1"/>
    </source>
</evidence>
<gene>
    <name evidence="2" type="ORF">V6N12_025412</name>
</gene>
<keyword evidence="1" id="KW-1133">Transmembrane helix</keyword>
<protein>
    <submittedName>
        <fullName evidence="2">Uncharacterized protein</fullName>
    </submittedName>
</protein>
<reference evidence="2 3" key="1">
    <citation type="journal article" date="2024" name="G3 (Bethesda)">
        <title>Genome assembly of Hibiscus sabdariffa L. provides insights into metabolisms of medicinal natural products.</title>
        <authorList>
            <person name="Kim T."/>
        </authorList>
    </citation>
    <scope>NUCLEOTIDE SEQUENCE [LARGE SCALE GENOMIC DNA]</scope>
    <source>
        <strain evidence="2">TK-2024</strain>
        <tissue evidence="2">Old leaves</tissue>
    </source>
</reference>
<organism evidence="2 3">
    <name type="scientific">Hibiscus sabdariffa</name>
    <name type="common">roselle</name>
    <dbReference type="NCBI Taxonomy" id="183260"/>
    <lineage>
        <taxon>Eukaryota</taxon>
        <taxon>Viridiplantae</taxon>
        <taxon>Streptophyta</taxon>
        <taxon>Embryophyta</taxon>
        <taxon>Tracheophyta</taxon>
        <taxon>Spermatophyta</taxon>
        <taxon>Magnoliopsida</taxon>
        <taxon>eudicotyledons</taxon>
        <taxon>Gunneridae</taxon>
        <taxon>Pentapetalae</taxon>
        <taxon>rosids</taxon>
        <taxon>malvids</taxon>
        <taxon>Malvales</taxon>
        <taxon>Malvaceae</taxon>
        <taxon>Malvoideae</taxon>
        <taxon>Hibiscus</taxon>
    </lineage>
</organism>
<feature type="transmembrane region" description="Helical" evidence="1">
    <location>
        <begin position="20"/>
        <end position="39"/>
    </location>
</feature>
<keyword evidence="3" id="KW-1185">Reference proteome</keyword>
<name>A0ABR2CIF5_9ROSI</name>